<proteinExistence type="predicted"/>
<comment type="caution">
    <text evidence="3">The sequence shown here is derived from an EMBL/GenBank/DDBJ whole genome shotgun (WGS) entry which is preliminary data.</text>
</comment>
<dbReference type="Pfam" id="PF13635">
    <property type="entry name" value="DUF4143"/>
    <property type="match status" value="1"/>
</dbReference>
<name>A0AAP2XSZ5_CLOIN</name>
<dbReference type="Proteomes" id="UP000604383">
    <property type="component" value="Unassembled WGS sequence"/>
</dbReference>
<dbReference type="SUPFAM" id="SSF52540">
    <property type="entry name" value="P-loop containing nucleoside triphosphate hydrolases"/>
    <property type="match status" value="1"/>
</dbReference>
<gene>
    <name evidence="4" type="ORF">GT664_15635</name>
    <name evidence="3" type="ORF">MKC95_14955</name>
</gene>
<evidence type="ECO:0000259" key="2">
    <source>
        <dbReference type="Pfam" id="PF13635"/>
    </source>
</evidence>
<evidence type="ECO:0000313" key="3">
    <source>
        <dbReference type="EMBL" id="MCR0234072.1"/>
    </source>
</evidence>
<dbReference type="Proteomes" id="UP001203972">
    <property type="component" value="Unassembled WGS sequence"/>
</dbReference>
<dbReference type="AlphaFoldDB" id="A0AAP2XSZ5"/>
<dbReference type="PANTHER" id="PTHR33295">
    <property type="entry name" value="ATPASE"/>
    <property type="match status" value="1"/>
</dbReference>
<dbReference type="RefSeq" id="WP_008816304.1">
    <property type="nucleotide sequence ID" value="NZ_AP025565.1"/>
</dbReference>
<organism evidence="3 5">
    <name type="scientific">Clostridium innocuum</name>
    <dbReference type="NCBI Taxonomy" id="1522"/>
    <lineage>
        <taxon>Bacteria</taxon>
        <taxon>Bacillati</taxon>
        <taxon>Bacillota</taxon>
        <taxon>Clostridia</taxon>
        <taxon>Eubacteriales</taxon>
        <taxon>Clostridiaceae</taxon>
        <taxon>Clostridium</taxon>
    </lineage>
</organism>
<dbReference type="Gene3D" id="3.40.50.300">
    <property type="entry name" value="P-loop containing nucleotide triphosphate hydrolases"/>
    <property type="match status" value="1"/>
</dbReference>
<dbReference type="EMBL" id="WWTN01000030">
    <property type="protein sequence ID" value="MZH57141.1"/>
    <property type="molecule type" value="Genomic_DNA"/>
</dbReference>
<evidence type="ECO:0000313" key="4">
    <source>
        <dbReference type="EMBL" id="MZH57141.1"/>
    </source>
</evidence>
<evidence type="ECO:0000259" key="1">
    <source>
        <dbReference type="Pfam" id="PF13173"/>
    </source>
</evidence>
<evidence type="ECO:0000313" key="5">
    <source>
        <dbReference type="Proteomes" id="UP001203972"/>
    </source>
</evidence>
<sequence>MKRKIEQQLLKWKQMPNKKPLLIKGARQVGKTYSIRAFGKENYKYMVEINFERDISYIELFNKTHNPIELLDYLKISFMDIPFLKDTLLFLDEIQACPDAITALKFMSEVFSCDIICSGSMLGIAIAKTTSFPVGYVETWDMYPMSFLEFLEAVSINKDILNRINQSLERLEAVPEILHDKMNELFTKYMIIGGMPEVVATYAETKSIKECLMIQRRIVNDYLNDMAKYAISGDKIKARECFQSIPVQLAKENKKFQYSVVKKGYNARYYDSSLQWLEDSGLILKVNRLAHIAEPLVSEVELSVFKVYMADCGLFISQFDDGDIQKIIRGDLSIYKGAIYENIAAQICKRANKACFYYEPSQSTEIDFIIKYEGEITPLEVKAGTHTTSRAFQNFVKKYRVKNAFLFSKKNTGVSIDGVIKHLPLYMLEIILEQEPDIF</sequence>
<feature type="domain" description="AAA" evidence="1">
    <location>
        <begin position="18"/>
        <end position="151"/>
    </location>
</feature>
<dbReference type="EMBL" id="JAKTMA010000027">
    <property type="protein sequence ID" value="MCR0234072.1"/>
    <property type="molecule type" value="Genomic_DNA"/>
</dbReference>
<reference evidence="3" key="2">
    <citation type="journal article" date="2022" name="Clin. Infect. Dis.">
        <title>Association between Clostridium innocuum and antibiotic-associated diarrhea in adults and children: A cross-sectional study and comparative genomics analysis.</title>
        <authorList>
            <person name="Cherny K.E."/>
            <person name="Muscat E.B."/>
            <person name="Balaji A."/>
            <person name="Mukherjee J."/>
            <person name="Ozer E.A."/>
            <person name="Angarone M.P."/>
            <person name="Hauser A.R."/>
            <person name="Sichel J.S."/>
            <person name="Amponsah E."/>
            <person name="Kociolek L.K."/>
        </authorList>
    </citation>
    <scope>NUCLEOTIDE SEQUENCE</scope>
    <source>
        <strain evidence="3">NU1-AC-029v</strain>
    </source>
</reference>
<dbReference type="PANTHER" id="PTHR33295:SF7">
    <property type="entry name" value="ATPASE"/>
    <property type="match status" value="1"/>
</dbReference>
<dbReference type="InterPro" id="IPR025420">
    <property type="entry name" value="DUF4143"/>
</dbReference>
<feature type="domain" description="DUF4143" evidence="2">
    <location>
        <begin position="224"/>
        <end position="384"/>
    </location>
</feature>
<protein>
    <submittedName>
        <fullName evidence="3">AAA family ATPase</fullName>
    </submittedName>
</protein>
<dbReference type="InterPro" id="IPR041682">
    <property type="entry name" value="AAA_14"/>
</dbReference>
<accession>A0AAP2XSZ5</accession>
<dbReference type="Pfam" id="PF13173">
    <property type="entry name" value="AAA_14"/>
    <property type="match status" value="1"/>
</dbReference>
<reference evidence="4" key="1">
    <citation type="journal article" date="2019" name="Nat. Med.">
        <title>A library of human gut bacterial isolates paired with longitudinal multiomics data enables mechanistic microbiome research.</title>
        <authorList>
            <person name="Poyet M."/>
            <person name="Groussin M."/>
            <person name="Gibbons S.M."/>
            <person name="Avila-Pacheco J."/>
            <person name="Jiang X."/>
            <person name="Kearney S.M."/>
            <person name="Perrotta A.R."/>
            <person name="Berdy B."/>
            <person name="Zhao S."/>
            <person name="Lieberman T.D."/>
            <person name="Swanson P.K."/>
            <person name="Smith M."/>
            <person name="Roesemann S."/>
            <person name="Alexander J.E."/>
            <person name="Rich S.A."/>
            <person name="Livny J."/>
            <person name="Vlamakis H."/>
            <person name="Clish C."/>
            <person name="Bullock K."/>
            <person name="Deik A."/>
            <person name="Scott J."/>
            <person name="Pierce K.A."/>
            <person name="Xavier R.J."/>
            <person name="Alm E.J."/>
        </authorList>
    </citation>
    <scope>NUCLEOTIDE SEQUENCE</scope>
    <source>
        <strain evidence="4">BIOML-A12</strain>
    </source>
</reference>
<dbReference type="InterPro" id="IPR027417">
    <property type="entry name" value="P-loop_NTPase"/>
</dbReference>